<dbReference type="EMBL" id="ML979138">
    <property type="protein sequence ID" value="KAF1913653.1"/>
    <property type="molecule type" value="Genomic_DNA"/>
</dbReference>
<organism evidence="1 2">
    <name type="scientific">Ampelomyces quisqualis</name>
    <name type="common">Powdery mildew agent</name>
    <dbReference type="NCBI Taxonomy" id="50730"/>
    <lineage>
        <taxon>Eukaryota</taxon>
        <taxon>Fungi</taxon>
        <taxon>Dikarya</taxon>
        <taxon>Ascomycota</taxon>
        <taxon>Pezizomycotina</taxon>
        <taxon>Dothideomycetes</taxon>
        <taxon>Pleosporomycetidae</taxon>
        <taxon>Pleosporales</taxon>
        <taxon>Pleosporineae</taxon>
        <taxon>Phaeosphaeriaceae</taxon>
        <taxon>Ampelomyces</taxon>
    </lineage>
</organism>
<dbReference type="Proteomes" id="UP000800096">
    <property type="component" value="Unassembled WGS sequence"/>
</dbReference>
<sequence length="164" mass="18261">MGDLDGLLRGSVGWARSWRRALRAGNPCLDCAVQWHRRLPSPSRLISSFPHLRAPLPTARLRVRSRLSVRRNALPSPITLAPRLGFQAHSAAVLPVNWLPRPTAALPRPLPRPLGPVEPQVCEASKASFRPLLINTYTDHAVITFTLHMARHLCLLLASHFVFV</sequence>
<reference evidence="1" key="1">
    <citation type="journal article" date="2020" name="Stud. Mycol.">
        <title>101 Dothideomycetes genomes: a test case for predicting lifestyles and emergence of pathogens.</title>
        <authorList>
            <person name="Haridas S."/>
            <person name="Albert R."/>
            <person name="Binder M."/>
            <person name="Bloem J."/>
            <person name="Labutti K."/>
            <person name="Salamov A."/>
            <person name="Andreopoulos B."/>
            <person name="Baker S."/>
            <person name="Barry K."/>
            <person name="Bills G."/>
            <person name="Bluhm B."/>
            <person name="Cannon C."/>
            <person name="Castanera R."/>
            <person name="Culley D."/>
            <person name="Daum C."/>
            <person name="Ezra D."/>
            <person name="Gonzalez J."/>
            <person name="Henrissat B."/>
            <person name="Kuo A."/>
            <person name="Liang C."/>
            <person name="Lipzen A."/>
            <person name="Lutzoni F."/>
            <person name="Magnuson J."/>
            <person name="Mondo S."/>
            <person name="Nolan M."/>
            <person name="Ohm R."/>
            <person name="Pangilinan J."/>
            <person name="Park H.-J."/>
            <person name="Ramirez L."/>
            <person name="Alfaro M."/>
            <person name="Sun H."/>
            <person name="Tritt A."/>
            <person name="Yoshinaga Y."/>
            <person name="Zwiers L.-H."/>
            <person name="Turgeon B."/>
            <person name="Goodwin S."/>
            <person name="Spatafora J."/>
            <person name="Crous P."/>
            <person name="Grigoriev I."/>
        </authorList>
    </citation>
    <scope>NUCLEOTIDE SEQUENCE</scope>
    <source>
        <strain evidence="1">HMLAC05119</strain>
    </source>
</reference>
<keyword evidence="2" id="KW-1185">Reference proteome</keyword>
<evidence type="ECO:0000313" key="2">
    <source>
        <dbReference type="Proteomes" id="UP000800096"/>
    </source>
</evidence>
<proteinExistence type="predicted"/>
<gene>
    <name evidence="1" type="ORF">BDU57DRAFT_317964</name>
</gene>
<accession>A0A6A5QE52</accession>
<protein>
    <submittedName>
        <fullName evidence="1">Uncharacterized protein</fullName>
    </submittedName>
</protein>
<evidence type="ECO:0000313" key="1">
    <source>
        <dbReference type="EMBL" id="KAF1913653.1"/>
    </source>
</evidence>
<dbReference type="AlphaFoldDB" id="A0A6A5QE52"/>
<name>A0A6A5QE52_AMPQU</name>